<feature type="domain" description="Apple" evidence="5">
    <location>
        <begin position="292"/>
        <end position="329"/>
    </location>
</feature>
<dbReference type="Gene3D" id="3.50.4.10">
    <property type="entry name" value="Hepatocyte Growth Factor"/>
    <property type="match status" value="2"/>
</dbReference>
<feature type="domain" description="Apple" evidence="6">
    <location>
        <begin position="374"/>
        <end position="396"/>
    </location>
</feature>
<evidence type="ECO:0000259" key="5">
    <source>
        <dbReference type="Pfam" id="PF00024"/>
    </source>
</evidence>
<dbReference type="OrthoDB" id="1522627at2"/>
<evidence type="ECO:0000256" key="2">
    <source>
        <dbReference type="ARBA" id="ARBA00023157"/>
    </source>
</evidence>
<accession>A0A432UZB1</accession>
<name>A0A432UZB1_9HYPH</name>
<evidence type="ECO:0000256" key="4">
    <source>
        <dbReference type="SAM" id="Phobius"/>
    </source>
</evidence>
<sequence>MTCRQRSPTWLKCPQSRVVKMLVRHNTQLLEQAVDLLVKRAAIPTLEAEAAAQDKIARATGFRRMATGAAVAFAAIGLGIGAALFFDRGDTKIAEEAPKQPKQTDRVHPDDRIADVEKKPRIDDGKEIPVPPSKPIAIPPEKPVTIPDKPDVKTVEFTKFVNRDVQLMGGTWRLTSGHFFRDENDVMWENAWCYTRQVVNGVDVNIELVNRVSPSAKPQAPISSGATLASVGLNDDTALNLATECPWLDGVSFRRSDFAEGIARRTEREKAQEFVVKDGWDALGGDFMNMPMRNVSFEDCQTQCNRNDRCMALTYNKKFRACFLKGSATVLVRNIDAATAARRVVEAALQYSSLVFATNTVVVGHSYSNTEMGYADCISACSTAEVCVGFNFDSKNRMCALMDNVVSSSKFTGVESGLKATAN</sequence>
<feature type="compositionally biased region" description="Pro residues" evidence="3">
    <location>
        <begin position="129"/>
        <end position="142"/>
    </location>
</feature>
<dbReference type="EMBL" id="RKST01000054">
    <property type="protein sequence ID" value="RUM95277.1"/>
    <property type="molecule type" value="Genomic_DNA"/>
</dbReference>
<dbReference type="CDD" id="cd01100">
    <property type="entry name" value="APPLE_Factor_XI_like"/>
    <property type="match status" value="1"/>
</dbReference>
<comment type="caution">
    <text evidence="7">The sequence shown here is derived from an EMBL/GenBank/DDBJ whole genome shotgun (WGS) entry which is preliminary data.</text>
</comment>
<keyword evidence="4" id="KW-0472">Membrane</keyword>
<evidence type="ECO:0000313" key="8">
    <source>
        <dbReference type="Proteomes" id="UP000281647"/>
    </source>
</evidence>
<organism evidence="7 8">
    <name type="scientific">Borborobacter arsenicus</name>
    <dbReference type="NCBI Taxonomy" id="1851146"/>
    <lineage>
        <taxon>Bacteria</taxon>
        <taxon>Pseudomonadati</taxon>
        <taxon>Pseudomonadota</taxon>
        <taxon>Alphaproteobacteria</taxon>
        <taxon>Hyphomicrobiales</taxon>
        <taxon>Phyllobacteriaceae</taxon>
        <taxon>Borborobacter</taxon>
    </lineage>
</organism>
<keyword evidence="8" id="KW-1185">Reference proteome</keyword>
<keyword evidence="4" id="KW-0812">Transmembrane</keyword>
<keyword evidence="4" id="KW-1133">Transmembrane helix</keyword>
<dbReference type="InterPro" id="IPR003609">
    <property type="entry name" value="Pan_app"/>
</dbReference>
<proteinExistence type="predicted"/>
<dbReference type="GO" id="GO:0005576">
    <property type="term" value="C:extracellular region"/>
    <property type="evidence" value="ECO:0007669"/>
    <property type="project" value="InterPro"/>
</dbReference>
<dbReference type="Pfam" id="PF14295">
    <property type="entry name" value="PAN_4"/>
    <property type="match status" value="1"/>
</dbReference>
<protein>
    <recommendedName>
        <fullName evidence="5 6">Apple domain-containing protein</fullName>
    </recommendedName>
</protein>
<evidence type="ECO:0000256" key="3">
    <source>
        <dbReference type="SAM" id="MobiDB-lite"/>
    </source>
</evidence>
<feature type="region of interest" description="Disordered" evidence="3">
    <location>
        <begin position="122"/>
        <end position="149"/>
    </location>
</feature>
<dbReference type="Pfam" id="PF00024">
    <property type="entry name" value="PAN_1"/>
    <property type="match status" value="1"/>
</dbReference>
<dbReference type="Proteomes" id="UP000281647">
    <property type="component" value="Unassembled WGS sequence"/>
</dbReference>
<dbReference type="SUPFAM" id="SSF57414">
    <property type="entry name" value="Hairpin loop containing domain-like"/>
    <property type="match status" value="1"/>
</dbReference>
<keyword evidence="2" id="KW-1015">Disulfide bond</keyword>
<dbReference type="GO" id="GO:0006508">
    <property type="term" value="P:proteolysis"/>
    <property type="evidence" value="ECO:0007669"/>
    <property type="project" value="InterPro"/>
</dbReference>
<gene>
    <name evidence="7" type="ORF">EET67_24190</name>
</gene>
<keyword evidence="1" id="KW-0677">Repeat</keyword>
<evidence type="ECO:0000313" key="7">
    <source>
        <dbReference type="EMBL" id="RUM95277.1"/>
    </source>
</evidence>
<evidence type="ECO:0000256" key="1">
    <source>
        <dbReference type="ARBA" id="ARBA00022737"/>
    </source>
</evidence>
<reference evidence="7 8" key="1">
    <citation type="submission" date="2018-11" db="EMBL/GenBank/DDBJ databases">
        <title>Pseudaminobacter arsenicus sp. nov., an arsenic-resistant bacterium isolated from arsenic-rich aquifers.</title>
        <authorList>
            <person name="Mu Y."/>
        </authorList>
    </citation>
    <scope>NUCLEOTIDE SEQUENCE [LARGE SCALE GENOMIC DNA]</scope>
    <source>
        <strain evidence="7 8">CB3</strain>
    </source>
</reference>
<evidence type="ECO:0000259" key="6">
    <source>
        <dbReference type="Pfam" id="PF14295"/>
    </source>
</evidence>
<dbReference type="InterPro" id="IPR000177">
    <property type="entry name" value="Apple"/>
</dbReference>
<dbReference type="AlphaFoldDB" id="A0A432UZB1"/>
<feature type="transmembrane region" description="Helical" evidence="4">
    <location>
        <begin position="65"/>
        <end position="86"/>
    </location>
</feature>